<protein>
    <recommendedName>
        <fullName evidence="3">CopG protein</fullName>
    </recommendedName>
</protein>
<dbReference type="InParanoid" id="Q0F126"/>
<proteinExistence type="predicted"/>
<comment type="caution">
    <text evidence="1">The sequence shown here is derived from an EMBL/GenBank/DDBJ whole genome shotgun (WGS) entry which is preliminary data.</text>
</comment>
<gene>
    <name evidence="1" type="ORF">SPV1_11551</name>
</gene>
<evidence type="ECO:0000313" key="2">
    <source>
        <dbReference type="Proteomes" id="UP000005297"/>
    </source>
</evidence>
<organism evidence="1 2">
    <name type="scientific">Mariprofundus ferrooxydans PV-1</name>
    <dbReference type="NCBI Taxonomy" id="314345"/>
    <lineage>
        <taxon>Bacteria</taxon>
        <taxon>Pseudomonadati</taxon>
        <taxon>Pseudomonadota</taxon>
        <taxon>Candidatius Mariprofundia</taxon>
        <taxon>Mariprofundales</taxon>
        <taxon>Mariprofundaceae</taxon>
        <taxon>Mariprofundus</taxon>
    </lineage>
</organism>
<dbReference type="EMBL" id="AATS01000003">
    <property type="protein sequence ID" value="EAU55365.1"/>
    <property type="molecule type" value="Genomic_DNA"/>
</dbReference>
<evidence type="ECO:0008006" key="3">
    <source>
        <dbReference type="Google" id="ProtNLM"/>
    </source>
</evidence>
<evidence type="ECO:0000313" key="1">
    <source>
        <dbReference type="EMBL" id="EAU55365.1"/>
    </source>
</evidence>
<dbReference type="Proteomes" id="UP000005297">
    <property type="component" value="Unassembled WGS sequence"/>
</dbReference>
<dbReference type="HOGENOM" id="CLU_112034_1_1_0"/>
<reference evidence="1 2" key="1">
    <citation type="submission" date="2006-09" db="EMBL/GenBank/DDBJ databases">
        <authorList>
            <person name="Emerson D."/>
            <person name="Ferriera S."/>
            <person name="Johnson J."/>
            <person name="Kravitz S."/>
            <person name="Halpern A."/>
            <person name="Remington K."/>
            <person name="Beeson K."/>
            <person name="Tran B."/>
            <person name="Rogers Y.-H."/>
            <person name="Friedman R."/>
            <person name="Venter J.C."/>
        </authorList>
    </citation>
    <scope>NUCLEOTIDE SEQUENCE [LARGE SCALE GENOMIC DNA]</scope>
    <source>
        <strain evidence="1 2">PV-1</strain>
    </source>
</reference>
<dbReference type="eggNOG" id="COG3019">
    <property type="taxonomic scope" value="Bacteria"/>
</dbReference>
<name>Q0F126_9PROT</name>
<sequence>MINPQKTGEEMMKNRGGNCSATAVILLVGVLLVACDNSTTTAGSRTAQMAPDTAKIETTSSDAAPEIVMYKSPSCECCTGWAEHLRRAGFNVIENKRDDMNIIKVQYGVPEKMASCHTAIVDGYIIEGHVPAEDVTRLLRERPDVAGLSAPGMPMKSPGMQPVGQKPQGYDVLAFDKDGSASVFHSY</sequence>
<dbReference type="Pfam" id="PF04214">
    <property type="entry name" value="DUF411"/>
    <property type="match status" value="1"/>
</dbReference>
<dbReference type="AlphaFoldDB" id="Q0F126"/>
<accession>Q0F126</accession>
<dbReference type="PROSITE" id="PS51257">
    <property type="entry name" value="PROKAR_LIPOPROTEIN"/>
    <property type="match status" value="1"/>
</dbReference>
<keyword evidence="2" id="KW-1185">Reference proteome</keyword>
<dbReference type="InterPro" id="IPR007332">
    <property type="entry name" value="DUF411"/>
</dbReference>